<name>A0A8H6IYG6_9PEZI</name>
<accession>A0A8H6IYG6</accession>
<feature type="compositionally biased region" description="Low complexity" evidence="1">
    <location>
        <begin position="167"/>
        <end position="180"/>
    </location>
</feature>
<dbReference type="OrthoDB" id="4850802at2759"/>
<evidence type="ECO:0000313" key="2">
    <source>
        <dbReference type="EMBL" id="KAF6802800.1"/>
    </source>
</evidence>
<comment type="caution">
    <text evidence="2">The sequence shown here is derived from an EMBL/GenBank/DDBJ whole genome shotgun (WGS) entry which is preliminary data.</text>
</comment>
<reference evidence="2" key="1">
    <citation type="journal article" date="2020" name="Phytopathology">
        <title>Genome Sequence Resources of Colletotrichum truncatum, C. plurivorum, C. musicola, and C. sojae: Four Species Pathogenic to Soybean (Glycine max).</title>
        <authorList>
            <person name="Rogerio F."/>
            <person name="Boufleur T.R."/>
            <person name="Ciampi-Guillardi M."/>
            <person name="Sukno S.A."/>
            <person name="Thon M.R."/>
            <person name="Massola Junior N.S."/>
            <person name="Baroncelli R."/>
        </authorList>
    </citation>
    <scope>NUCLEOTIDE SEQUENCE</scope>
    <source>
        <strain evidence="2">LFN0074</strain>
    </source>
</reference>
<keyword evidence="3" id="KW-1185">Reference proteome</keyword>
<protein>
    <submittedName>
        <fullName evidence="2">Uncharacterized protein</fullName>
    </submittedName>
</protein>
<evidence type="ECO:0000256" key="1">
    <source>
        <dbReference type="SAM" id="MobiDB-lite"/>
    </source>
</evidence>
<feature type="region of interest" description="Disordered" evidence="1">
    <location>
        <begin position="1"/>
        <end position="22"/>
    </location>
</feature>
<feature type="compositionally biased region" description="Polar residues" evidence="1">
    <location>
        <begin position="281"/>
        <end position="297"/>
    </location>
</feature>
<dbReference type="Proteomes" id="UP000639643">
    <property type="component" value="Unassembled WGS sequence"/>
</dbReference>
<gene>
    <name evidence="2" type="ORF">CMUS01_15259</name>
</gene>
<dbReference type="EMBL" id="WIGM01001241">
    <property type="protein sequence ID" value="KAF6802800.1"/>
    <property type="molecule type" value="Genomic_DNA"/>
</dbReference>
<proteinExistence type="predicted"/>
<feature type="region of interest" description="Disordered" evidence="1">
    <location>
        <begin position="166"/>
        <end position="321"/>
    </location>
</feature>
<sequence length="321" mass="35486">MSFPDRNTFVPATAPAKRGPHPLKLDIPRNRNRVAEFKDMVYAPKLSLSAAVEVLSQQPLPEFEPYSVDLAENSHAAVERSGDVGSHDYLHWKMFHGCRPAFHWDMCPCEPAIYEERGYDQNEDYERRRSISRDIDLSSLYVPSTAEINSVLLEDDHRPTSLVVPFASQGNGASASQAQGEDLRFPAPQMSNNSADLNPEAPSFRMPKPDASSFRTLNPVAPSFKMPGALPDPQVFEMSGALPDPESFEMPGAFPDPQSQPQDHDGEDAQPTLRGGGGSSYAPTESSRAGSKGPQQRQKNKRTCLCPWPGSAWRSVMDSWR</sequence>
<evidence type="ECO:0000313" key="3">
    <source>
        <dbReference type="Proteomes" id="UP000639643"/>
    </source>
</evidence>
<organism evidence="2 3">
    <name type="scientific">Colletotrichum musicola</name>
    <dbReference type="NCBI Taxonomy" id="2175873"/>
    <lineage>
        <taxon>Eukaryota</taxon>
        <taxon>Fungi</taxon>
        <taxon>Dikarya</taxon>
        <taxon>Ascomycota</taxon>
        <taxon>Pezizomycotina</taxon>
        <taxon>Sordariomycetes</taxon>
        <taxon>Hypocreomycetidae</taxon>
        <taxon>Glomerellales</taxon>
        <taxon>Glomerellaceae</taxon>
        <taxon>Colletotrichum</taxon>
        <taxon>Colletotrichum orchidearum species complex</taxon>
    </lineage>
</organism>
<dbReference type="AlphaFoldDB" id="A0A8H6IYG6"/>